<keyword evidence="2" id="KW-1185">Reference proteome</keyword>
<dbReference type="EMBL" id="JBGFUD010013991">
    <property type="protein sequence ID" value="MFH4983834.1"/>
    <property type="molecule type" value="Genomic_DNA"/>
</dbReference>
<proteinExistence type="predicted"/>
<organism evidence="1 2">
    <name type="scientific">Gnathostoma spinigerum</name>
    <dbReference type="NCBI Taxonomy" id="75299"/>
    <lineage>
        <taxon>Eukaryota</taxon>
        <taxon>Metazoa</taxon>
        <taxon>Ecdysozoa</taxon>
        <taxon>Nematoda</taxon>
        <taxon>Chromadorea</taxon>
        <taxon>Rhabditida</taxon>
        <taxon>Spirurina</taxon>
        <taxon>Gnathostomatomorpha</taxon>
        <taxon>Gnathostomatoidea</taxon>
        <taxon>Gnathostomatidae</taxon>
        <taxon>Gnathostoma</taxon>
    </lineage>
</organism>
<dbReference type="AlphaFoldDB" id="A0ABD6EV41"/>
<comment type="caution">
    <text evidence="1">The sequence shown here is derived from an EMBL/GenBank/DDBJ whole genome shotgun (WGS) entry which is preliminary data.</text>
</comment>
<dbReference type="Proteomes" id="UP001608902">
    <property type="component" value="Unassembled WGS sequence"/>
</dbReference>
<protein>
    <submittedName>
        <fullName evidence="1">Uncharacterized protein</fullName>
    </submittedName>
</protein>
<gene>
    <name evidence="1" type="ORF">AB6A40_010543</name>
</gene>
<evidence type="ECO:0000313" key="2">
    <source>
        <dbReference type="Proteomes" id="UP001608902"/>
    </source>
</evidence>
<accession>A0ABD6EV41</accession>
<reference evidence="1 2" key="1">
    <citation type="submission" date="2024-08" db="EMBL/GenBank/DDBJ databases">
        <title>Gnathostoma spinigerum genome.</title>
        <authorList>
            <person name="Gonzalez-Bertolin B."/>
            <person name="Monzon S."/>
            <person name="Zaballos A."/>
            <person name="Jimenez P."/>
            <person name="Dekumyoy P."/>
            <person name="Varona S."/>
            <person name="Cuesta I."/>
            <person name="Sumanam S."/>
            <person name="Adisakwattana P."/>
            <person name="Gasser R.B."/>
            <person name="Hernandez-Gonzalez A."/>
            <person name="Young N.D."/>
            <person name="Perteguer M.J."/>
        </authorList>
    </citation>
    <scope>NUCLEOTIDE SEQUENCE [LARGE SCALE GENOMIC DNA]</scope>
    <source>
        <strain evidence="1">AL3</strain>
        <tissue evidence="1">Liver</tissue>
    </source>
</reference>
<name>A0ABD6EV41_9BILA</name>
<sequence length="103" mass="11796">MNCPVMEYFIKYEFAGDYYKPSIDQHLLSHECGRGGTCGASRTQKIIELFEQYFMKIFWTEREEEEAKKAVMGLRPSNISKELSALTLLSSQPLRAAACLLHV</sequence>
<evidence type="ECO:0000313" key="1">
    <source>
        <dbReference type="EMBL" id="MFH4983834.1"/>
    </source>
</evidence>